<accession>A0A9D5K9T6</accession>
<dbReference type="PROSITE" id="PS51257">
    <property type="entry name" value="PROKAR_LIPOPROTEIN"/>
    <property type="match status" value="1"/>
</dbReference>
<proteinExistence type="predicted"/>
<sequence>MPGMSMRNHWLLTITFALTTALGCSKLSGNYTDKTYFPIGEGYEWVNLRQNYRTVEDKDSVSFDTVSIRVTSKTTTNEWTTYKLEGGAFEDVGEEVLVSKDGILVFGGVDTIPLIPPEDFKPKESVIGYGLGYRDSVLTISLYSGGGYVLMVYSTERVKGVGVISQEAELRSPPHYEGHIDRLMYFIKDGDTVWRYEETP</sequence>
<evidence type="ECO:0008006" key="3">
    <source>
        <dbReference type="Google" id="ProtNLM"/>
    </source>
</evidence>
<dbReference type="AlphaFoldDB" id="A0A9D5K9T6"/>
<comment type="caution">
    <text evidence="1">The sequence shown here is derived from an EMBL/GenBank/DDBJ whole genome shotgun (WGS) entry which is preliminary data.</text>
</comment>
<name>A0A9D5K9T6_UNCW3</name>
<dbReference type="Proteomes" id="UP000630660">
    <property type="component" value="Unassembled WGS sequence"/>
</dbReference>
<reference evidence="1" key="1">
    <citation type="submission" date="2019-11" db="EMBL/GenBank/DDBJ databases">
        <title>Microbial mats filling the niche in hypersaline microbial mats.</title>
        <authorList>
            <person name="Wong H.L."/>
            <person name="Macleod F.I."/>
            <person name="White R.A. III"/>
            <person name="Burns B.P."/>
        </authorList>
    </citation>
    <scope>NUCLEOTIDE SEQUENCE</scope>
    <source>
        <strain evidence="1">Bin_327</strain>
    </source>
</reference>
<evidence type="ECO:0000313" key="1">
    <source>
        <dbReference type="EMBL" id="MBD3363906.1"/>
    </source>
</evidence>
<evidence type="ECO:0000313" key="2">
    <source>
        <dbReference type="Proteomes" id="UP000630660"/>
    </source>
</evidence>
<organism evidence="1 2">
    <name type="scientific">candidate division WOR-3 bacterium</name>
    <dbReference type="NCBI Taxonomy" id="2052148"/>
    <lineage>
        <taxon>Bacteria</taxon>
        <taxon>Bacteria division WOR-3</taxon>
    </lineage>
</organism>
<gene>
    <name evidence="1" type="ORF">GF359_01690</name>
</gene>
<protein>
    <recommendedName>
        <fullName evidence="3">Lipoprotein</fullName>
    </recommendedName>
</protein>
<dbReference type="EMBL" id="WJKJ01000050">
    <property type="protein sequence ID" value="MBD3363906.1"/>
    <property type="molecule type" value="Genomic_DNA"/>
</dbReference>